<gene>
    <name evidence="1" type="ORF">ACD_3C00145G0009</name>
</gene>
<reference evidence="1" key="1">
    <citation type="journal article" date="2012" name="Science">
        <title>Fermentation, hydrogen, and sulfur metabolism in multiple uncultivated bacterial phyla.</title>
        <authorList>
            <person name="Wrighton K.C."/>
            <person name="Thomas B.C."/>
            <person name="Sharon I."/>
            <person name="Miller C.S."/>
            <person name="Castelle C.J."/>
            <person name="VerBerkmoes N.C."/>
            <person name="Wilkins M.J."/>
            <person name="Hettich R.L."/>
            <person name="Lipton M.S."/>
            <person name="Williams K.H."/>
            <person name="Long P.E."/>
            <person name="Banfield J.F."/>
        </authorList>
    </citation>
    <scope>NUCLEOTIDE SEQUENCE [LARGE SCALE GENOMIC DNA]</scope>
</reference>
<comment type="caution">
    <text evidence="1">The sequence shown here is derived from an EMBL/GenBank/DDBJ whole genome shotgun (WGS) entry which is preliminary data.</text>
</comment>
<dbReference type="EMBL" id="AMFJ01000419">
    <property type="protein sequence ID" value="EKE27823.1"/>
    <property type="molecule type" value="Genomic_DNA"/>
</dbReference>
<accession>K2FXW1</accession>
<proteinExistence type="predicted"/>
<protein>
    <submittedName>
        <fullName evidence="1">Uncharacterized protein</fullName>
    </submittedName>
</protein>
<sequence>MDRRQNHAHREELNVKLSVSHHNYMELKRYELSRKCLAWEISISEMVNSILGLFDDLKKHKH</sequence>
<organism evidence="1">
    <name type="scientific">uncultured bacterium</name>
    <name type="common">gcode 4</name>
    <dbReference type="NCBI Taxonomy" id="1234023"/>
    <lineage>
        <taxon>Bacteria</taxon>
        <taxon>environmental samples</taxon>
    </lineage>
</organism>
<dbReference type="AlphaFoldDB" id="K2FXW1"/>
<evidence type="ECO:0000313" key="1">
    <source>
        <dbReference type="EMBL" id="EKE27823.1"/>
    </source>
</evidence>
<name>K2FXW1_9BACT</name>